<comment type="caution">
    <text evidence="8">The sequence shown here is derived from an EMBL/GenBank/DDBJ whole genome shotgun (WGS) entry which is preliminary data.</text>
</comment>
<dbReference type="Pfam" id="PF05485">
    <property type="entry name" value="THAP"/>
    <property type="match status" value="1"/>
</dbReference>
<keyword evidence="2 5" id="KW-0863">Zinc-finger</keyword>
<dbReference type="SMART" id="SM00692">
    <property type="entry name" value="DM3"/>
    <property type="match status" value="1"/>
</dbReference>
<dbReference type="Proteomes" id="UP000887116">
    <property type="component" value="Unassembled WGS sequence"/>
</dbReference>
<dbReference type="SUPFAM" id="SSF57716">
    <property type="entry name" value="Glucocorticoid receptor-like (DNA-binding domain)"/>
    <property type="match status" value="1"/>
</dbReference>
<dbReference type="OrthoDB" id="6495355at2759"/>
<name>A0A8X6HV51_TRICU</name>
<evidence type="ECO:0000256" key="1">
    <source>
        <dbReference type="ARBA" id="ARBA00022723"/>
    </source>
</evidence>
<dbReference type="InterPro" id="IPR052224">
    <property type="entry name" value="THAP_domain_protein"/>
</dbReference>
<accession>A0A8X6HV51</accession>
<dbReference type="Gene3D" id="6.20.210.20">
    <property type="entry name" value="THAP domain"/>
    <property type="match status" value="1"/>
</dbReference>
<keyword evidence="1" id="KW-0479">Metal-binding</keyword>
<dbReference type="InterPro" id="IPR006612">
    <property type="entry name" value="THAP_Znf"/>
</dbReference>
<evidence type="ECO:0000256" key="4">
    <source>
        <dbReference type="ARBA" id="ARBA00023125"/>
    </source>
</evidence>
<evidence type="ECO:0000256" key="5">
    <source>
        <dbReference type="PROSITE-ProRule" id="PRU00309"/>
    </source>
</evidence>
<dbReference type="EMBL" id="BMAO01019418">
    <property type="protein sequence ID" value="GFR30448.1"/>
    <property type="molecule type" value="Genomic_DNA"/>
</dbReference>
<proteinExistence type="predicted"/>
<dbReference type="PROSITE" id="PS50950">
    <property type="entry name" value="ZF_THAP"/>
    <property type="match status" value="1"/>
</dbReference>
<evidence type="ECO:0000259" key="7">
    <source>
        <dbReference type="PROSITE" id="PS50950"/>
    </source>
</evidence>
<keyword evidence="4 5" id="KW-0238">DNA-binding</keyword>
<evidence type="ECO:0000256" key="2">
    <source>
        <dbReference type="ARBA" id="ARBA00022771"/>
    </source>
</evidence>
<dbReference type="GO" id="GO:0003677">
    <property type="term" value="F:DNA binding"/>
    <property type="evidence" value="ECO:0007669"/>
    <property type="project" value="UniProtKB-UniRule"/>
</dbReference>
<dbReference type="InterPro" id="IPR038441">
    <property type="entry name" value="THAP_Znf_sf"/>
</dbReference>
<evidence type="ECO:0000313" key="9">
    <source>
        <dbReference type="Proteomes" id="UP000887116"/>
    </source>
</evidence>
<dbReference type="PANTHER" id="PTHR46927">
    <property type="entry name" value="AGAP005574-PA"/>
    <property type="match status" value="1"/>
</dbReference>
<evidence type="ECO:0000256" key="6">
    <source>
        <dbReference type="SAM" id="MobiDB-lite"/>
    </source>
</evidence>
<sequence length="129" mass="14912">MKKCSVINCSAPFANNQSNLTFYRFPANKEECKKWLSKCGLEETLDCSQSFVCSRHFDENDFQLDLDSRLLDRTLKKNLKIGSVPHLNLFEIKQEPPEADEVEFQGRSKSPYVNLEPHYTPLEPCKHVS</sequence>
<feature type="domain" description="THAP-type" evidence="7">
    <location>
        <begin position="1"/>
        <end position="88"/>
    </location>
</feature>
<protein>
    <submittedName>
        <fullName evidence="8">Cellular tumor antigen p53</fullName>
    </submittedName>
</protein>
<feature type="region of interest" description="Disordered" evidence="6">
    <location>
        <begin position="100"/>
        <end position="129"/>
    </location>
</feature>
<gene>
    <name evidence="8" type="primary">tp53_1</name>
    <name evidence="8" type="ORF">TNCT_64491</name>
</gene>
<evidence type="ECO:0000256" key="3">
    <source>
        <dbReference type="ARBA" id="ARBA00022833"/>
    </source>
</evidence>
<dbReference type="SMART" id="SM00980">
    <property type="entry name" value="THAP"/>
    <property type="match status" value="1"/>
</dbReference>
<keyword evidence="9" id="KW-1185">Reference proteome</keyword>
<dbReference type="PANTHER" id="PTHR46927:SF3">
    <property type="entry name" value="THAP-TYPE DOMAIN-CONTAINING PROTEIN"/>
    <property type="match status" value="1"/>
</dbReference>
<dbReference type="GO" id="GO:0008270">
    <property type="term" value="F:zinc ion binding"/>
    <property type="evidence" value="ECO:0007669"/>
    <property type="project" value="UniProtKB-KW"/>
</dbReference>
<organism evidence="8 9">
    <name type="scientific">Trichonephila clavata</name>
    <name type="common">Joro spider</name>
    <name type="synonym">Nephila clavata</name>
    <dbReference type="NCBI Taxonomy" id="2740835"/>
    <lineage>
        <taxon>Eukaryota</taxon>
        <taxon>Metazoa</taxon>
        <taxon>Ecdysozoa</taxon>
        <taxon>Arthropoda</taxon>
        <taxon>Chelicerata</taxon>
        <taxon>Arachnida</taxon>
        <taxon>Araneae</taxon>
        <taxon>Araneomorphae</taxon>
        <taxon>Entelegynae</taxon>
        <taxon>Araneoidea</taxon>
        <taxon>Nephilidae</taxon>
        <taxon>Trichonephila</taxon>
    </lineage>
</organism>
<evidence type="ECO:0000313" key="8">
    <source>
        <dbReference type="EMBL" id="GFR30448.1"/>
    </source>
</evidence>
<reference evidence="8" key="1">
    <citation type="submission" date="2020-07" db="EMBL/GenBank/DDBJ databases">
        <title>Multicomponent nature underlies the extraordinary mechanical properties of spider dragline silk.</title>
        <authorList>
            <person name="Kono N."/>
            <person name="Nakamura H."/>
            <person name="Mori M."/>
            <person name="Yoshida Y."/>
            <person name="Ohtoshi R."/>
            <person name="Malay A.D."/>
            <person name="Moran D.A.P."/>
            <person name="Tomita M."/>
            <person name="Numata K."/>
            <person name="Arakawa K."/>
        </authorList>
    </citation>
    <scope>NUCLEOTIDE SEQUENCE</scope>
</reference>
<dbReference type="AlphaFoldDB" id="A0A8X6HV51"/>
<keyword evidence="3" id="KW-0862">Zinc</keyword>